<sequence>MRRVSLNARTAFDAQTTDEVEIALIMIEHPELDAPVRLSTDPTERLSAEPLMYGTRTAWMGSDPISEPFLFILASANLPSDLEDAPAAASIIIDNVDSDIAGLLRTFTDRPIVHIAVVLASSPDLIEVEFRGMVMTGSSGNAGEISIEVSRAPIEEESVPMDRFTKDRFPGIFR</sequence>
<dbReference type="EMBL" id="LAZR01001147">
    <property type="protein sequence ID" value="KKN49852.1"/>
    <property type="molecule type" value="Genomic_DNA"/>
</dbReference>
<reference evidence="1" key="1">
    <citation type="journal article" date="2015" name="Nature">
        <title>Complex archaea that bridge the gap between prokaryotes and eukaryotes.</title>
        <authorList>
            <person name="Spang A."/>
            <person name="Saw J.H."/>
            <person name="Jorgensen S.L."/>
            <person name="Zaremba-Niedzwiedzka K."/>
            <person name="Martijn J."/>
            <person name="Lind A.E."/>
            <person name="van Eijk R."/>
            <person name="Schleper C."/>
            <person name="Guy L."/>
            <person name="Ettema T.J."/>
        </authorList>
    </citation>
    <scope>NUCLEOTIDE SEQUENCE</scope>
</reference>
<evidence type="ECO:0008006" key="2">
    <source>
        <dbReference type="Google" id="ProtNLM"/>
    </source>
</evidence>
<comment type="caution">
    <text evidence="1">The sequence shown here is derived from an EMBL/GenBank/DDBJ whole genome shotgun (WGS) entry which is preliminary data.</text>
</comment>
<dbReference type="AlphaFoldDB" id="A0A0F9RJ70"/>
<organism evidence="1">
    <name type="scientific">marine sediment metagenome</name>
    <dbReference type="NCBI Taxonomy" id="412755"/>
    <lineage>
        <taxon>unclassified sequences</taxon>
        <taxon>metagenomes</taxon>
        <taxon>ecological metagenomes</taxon>
    </lineage>
</organism>
<protein>
    <recommendedName>
        <fullName evidence="2">DUF1833 domain-containing protein</fullName>
    </recommendedName>
</protein>
<gene>
    <name evidence="1" type="ORF">LCGC14_0638540</name>
</gene>
<proteinExistence type="predicted"/>
<evidence type="ECO:0000313" key="1">
    <source>
        <dbReference type="EMBL" id="KKN49852.1"/>
    </source>
</evidence>
<name>A0A0F9RJ70_9ZZZZ</name>
<accession>A0A0F9RJ70</accession>